<dbReference type="InterPro" id="IPR036312">
    <property type="entry name" value="Bifun_inhib/LTP/seed_sf"/>
</dbReference>
<keyword evidence="2" id="KW-0732">Signal</keyword>
<dbReference type="Proteomes" id="UP000195402">
    <property type="component" value="Unassembled WGS sequence"/>
</dbReference>
<dbReference type="FunCoup" id="A0A200Q521">
    <property type="interactions" value="8"/>
</dbReference>
<accession>A0A200Q521</accession>
<feature type="signal peptide" evidence="2">
    <location>
        <begin position="1"/>
        <end position="27"/>
    </location>
</feature>
<feature type="region of interest" description="Disordered" evidence="1">
    <location>
        <begin position="56"/>
        <end position="102"/>
    </location>
</feature>
<evidence type="ECO:0000256" key="1">
    <source>
        <dbReference type="SAM" id="MobiDB-lite"/>
    </source>
</evidence>
<dbReference type="OMA" id="QADHHEH"/>
<dbReference type="PANTHER" id="PTHR34377">
    <property type="entry name" value="TETRATRICOPEPTIDE REPEAT (TPR)-LIKE SUPERFAMILY PROTEIN"/>
    <property type="match status" value="1"/>
</dbReference>
<dbReference type="SUPFAM" id="SSF47699">
    <property type="entry name" value="Bifunctional inhibitor/lipid-transfer protein/seed storage 2S albumin"/>
    <property type="match status" value="1"/>
</dbReference>
<organism evidence="3 4">
    <name type="scientific">Macleaya cordata</name>
    <name type="common">Five-seeded plume-poppy</name>
    <name type="synonym">Bocconia cordata</name>
    <dbReference type="NCBI Taxonomy" id="56857"/>
    <lineage>
        <taxon>Eukaryota</taxon>
        <taxon>Viridiplantae</taxon>
        <taxon>Streptophyta</taxon>
        <taxon>Embryophyta</taxon>
        <taxon>Tracheophyta</taxon>
        <taxon>Spermatophyta</taxon>
        <taxon>Magnoliopsida</taxon>
        <taxon>Ranunculales</taxon>
        <taxon>Papaveraceae</taxon>
        <taxon>Papaveroideae</taxon>
        <taxon>Macleaya</taxon>
    </lineage>
</organism>
<dbReference type="EMBL" id="MVGT01003118">
    <property type="protein sequence ID" value="OVA05522.1"/>
    <property type="molecule type" value="Genomic_DNA"/>
</dbReference>
<sequence length="160" mass="19001">MKTVRIRAMVILVLVVTILTLISTTESVPQRPLCISQFALANHACGLLPITTNSNQQLVEDVDDPDEGERRRRRRRRRTGHGHSHQQRHDHRRHSRRHRRHHHHTQEESDCCRWLKEMDDACVCQLFYRMPTFMRRPKHDYVIKVDDTCAVTFSCQGRLF</sequence>
<evidence type="ECO:0000313" key="4">
    <source>
        <dbReference type="Proteomes" id="UP000195402"/>
    </source>
</evidence>
<feature type="compositionally biased region" description="Basic residues" evidence="1">
    <location>
        <begin position="71"/>
        <end position="102"/>
    </location>
</feature>
<dbReference type="OrthoDB" id="1930534at2759"/>
<keyword evidence="4" id="KW-1185">Reference proteome</keyword>
<proteinExistence type="predicted"/>
<feature type="chain" id="PRO_5012351856" description="Bifunctional inhibitor/plant lipid transfer protein/seed storage helical domain" evidence="2">
    <location>
        <begin position="28"/>
        <end position="160"/>
    </location>
</feature>
<evidence type="ECO:0008006" key="5">
    <source>
        <dbReference type="Google" id="ProtNLM"/>
    </source>
</evidence>
<evidence type="ECO:0000313" key="3">
    <source>
        <dbReference type="EMBL" id="OVA05522.1"/>
    </source>
</evidence>
<name>A0A200Q521_MACCD</name>
<dbReference type="STRING" id="56857.A0A200Q521"/>
<dbReference type="PANTHER" id="PTHR34377:SF3">
    <property type="entry name" value="TETRATRICOPEPTIDE REPEAT (TPR)-LIKE SUPERFAMILY PROTEIN"/>
    <property type="match status" value="1"/>
</dbReference>
<gene>
    <name evidence="3" type="ORF">BVC80_441g303</name>
</gene>
<protein>
    <recommendedName>
        <fullName evidence="5">Bifunctional inhibitor/plant lipid transfer protein/seed storage helical domain</fullName>
    </recommendedName>
</protein>
<dbReference type="AlphaFoldDB" id="A0A200Q521"/>
<dbReference type="InParanoid" id="A0A200Q521"/>
<reference evidence="3 4" key="1">
    <citation type="journal article" date="2017" name="Mol. Plant">
        <title>The Genome of Medicinal Plant Macleaya cordata Provides New Insights into Benzylisoquinoline Alkaloids Metabolism.</title>
        <authorList>
            <person name="Liu X."/>
            <person name="Liu Y."/>
            <person name="Huang P."/>
            <person name="Ma Y."/>
            <person name="Qing Z."/>
            <person name="Tang Q."/>
            <person name="Cao H."/>
            <person name="Cheng P."/>
            <person name="Zheng Y."/>
            <person name="Yuan Z."/>
            <person name="Zhou Y."/>
            <person name="Liu J."/>
            <person name="Tang Z."/>
            <person name="Zhuo Y."/>
            <person name="Zhang Y."/>
            <person name="Yu L."/>
            <person name="Huang J."/>
            <person name="Yang P."/>
            <person name="Peng Q."/>
            <person name="Zhang J."/>
            <person name="Jiang W."/>
            <person name="Zhang Z."/>
            <person name="Lin K."/>
            <person name="Ro D.K."/>
            <person name="Chen X."/>
            <person name="Xiong X."/>
            <person name="Shang Y."/>
            <person name="Huang S."/>
            <person name="Zeng J."/>
        </authorList>
    </citation>
    <scope>NUCLEOTIDE SEQUENCE [LARGE SCALE GENOMIC DNA]</scope>
    <source>
        <strain evidence="4">cv. BLH2017</strain>
        <tissue evidence="3">Root</tissue>
    </source>
</reference>
<comment type="caution">
    <text evidence="3">The sequence shown here is derived from an EMBL/GenBank/DDBJ whole genome shotgun (WGS) entry which is preliminary data.</text>
</comment>
<evidence type="ECO:0000256" key="2">
    <source>
        <dbReference type="SAM" id="SignalP"/>
    </source>
</evidence>